<dbReference type="Pfam" id="PF04082">
    <property type="entry name" value="Fungal_trans"/>
    <property type="match status" value="1"/>
</dbReference>
<dbReference type="STRING" id="1036808.A0A0C3DVP6"/>
<dbReference type="Gene3D" id="4.10.240.10">
    <property type="entry name" value="Zn(2)-C6 fungal-type DNA-binding domain"/>
    <property type="match status" value="1"/>
</dbReference>
<keyword evidence="2" id="KW-0479">Metal-binding</keyword>
<dbReference type="AlphaFoldDB" id="A0A0C3DVP6"/>
<dbReference type="InParanoid" id="A0A0C3DVP6"/>
<evidence type="ECO:0000256" key="7">
    <source>
        <dbReference type="SAM" id="MobiDB-lite"/>
    </source>
</evidence>
<keyword evidence="6" id="KW-0539">Nucleus</keyword>
<sequence>MRLDRTYYPSFNDTSVRELDPTANFFSLLFDVPYAVLDAILCRAGACTHCKRLKMKCEFPEGATSCKRCTNTGHACIVEGRKPRIAPNKREYLLAQIRHKDQIIESLLKQLHNPYIATPLSISAFQMATSPSDKDNIKIADWMDRLQSSTRPPSQPCPSRMKMLHELRDPHGSNDGGGDTVMNDSDDGEDVEVTTEGEDTENMRSSLPDAVVPIGLLANLSLDKDVDKGKGKNRQGSGSGGTRTKAVDGDENVGVANKEYFMPGPANNLSIRKSLIEKHNPPDIVLHGLVTAGDVEKLFEIFWNNINPFVSLLDRKLHTSSTIFQRCPFLFTVICAVSSRYYNVKSEIYPVSMHFAKHSAANALTDGWKSIELCQAYILLSLYGVPARRWEEDRSWLYTGLAIRIATDLNLHQAPSTQSLTERQEREVLNRTRVWMICFTLDRSTATQFGKQSTIKEDYIIRNSADWYKKSQYRDKYDLHLCAYTALLRIVAQFHKDIFSDPDSPTGLNKSIDFLTVTYKHNDHLTSYFEEWTRRFREESDHTDKGAAFRCTLLPFLVSYSRLVMFSFGFQHAFQRGMEANDQVFLETCFGSATIVIKHMIEVLAPSGFMSSSPDGHFIFASFASAFLLKLLRPEFAQLLTREMEDEIFDLIGRLITTLQDLAIDERHTPHLYARFLASLLTKHRKGGAGVGGHTQPQPPTSQFVHRSDRPRDYLGPQQTPSSRIQYSGSSFKNSSQSRYDNDTMQMNPDPLPSISRTPPPVITPPMPTTNTPTPDLVHSQPSFPLLAGTVDPTVTDIAIDDTLSDVGTLATMYVLNDAWWGNMMMPGFTWSDAPVMINDGTLTGIQNAHHPGFTGFPTAETQVAM</sequence>
<keyword evidence="5" id="KW-0804">Transcription</keyword>
<dbReference type="InterPro" id="IPR036864">
    <property type="entry name" value="Zn2-C6_fun-type_DNA-bd_sf"/>
</dbReference>
<dbReference type="Proteomes" id="UP000053989">
    <property type="component" value="Unassembled WGS sequence"/>
</dbReference>
<feature type="compositionally biased region" description="Acidic residues" evidence="7">
    <location>
        <begin position="184"/>
        <end position="200"/>
    </location>
</feature>
<dbReference type="PROSITE" id="PS50048">
    <property type="entry name" value="ZN2_CY6_FUNGAL_2"/>
    <property type="match status" value="1"/>
</dbReference>
<organism evidence="9 10">
    <name type="scientific">Scleroderma citrinum Foug A</name>
    <dbReference type="NCBI Taxonomy" id="1036808"/>
    <lineage>
        <taxon>Eukaryota</taxon>
        <taxon>Fungi</taxon>
        <taxon>Dikarya</taxon>
        <taxon>Basidiomycota</taxon>
        <taxon>Agaricomycotina</taxon>
        <taxon>Agaricomycetes</taxon>
        <taxon>Agaricomycetidae</taxon>
        <taxon>Boletales</taxon>
        <taxon>Sclerodermatineae</taxon>
        <taxon>Sclerodermataceae</taxon>
        <taxon>Scleroderma</taxon>
    </lineage>
</organism>
<evidence type="ECO:0000256" key="1">
    <source>
        <dbReference type="ARBA" id="ARBA00004123"/>
    </source>
</evidence>
<dbReference type="InterPro" id="IPR001138">
    <property type="entry name" value="Zn2Cys6_DnaBD"/>
</dbReference>
<keyword evidence="3" id="KW-0805">Transcription regulation</keyword>
<keyword evidence="10" id="KW-1185">Reference proteome</keyword>
<dbReference type="GO" id="GO:0006351">
    <property type="term" value="P:DNA-templated transcription"/>
    <property type="evidence" value="ECO:0007669"/>
    <property type="project" value="InterPro"/>
</dbReference>
<dbReference type="SMART" id="SM00906">
    <property type="entry name" value="Fungal_trans"/>
    <property type="match status" value="1"/>
</dbReference>
<evidence type="ECO:0000256" key="6">
    <source>
        <dbReference type="ARBA" id="ARBA00023242"/>
    </source>
</evidence>
<dbReference type="SUPFAM" id="SSF57701">
    <property type="entry name" value="Zn2/Cys6 DNA-binding domain"/>
    <property type="match status" value="1"/>
</dbReference>
<feature type="region of interest" description="Disordered" evidence="7">
    <location>
        <begin position="687"/>
        <end position="759"/>
    </location>
</feature>
<dbReference type="PROSITE" id="PS00463">
    <property type="entry name" value="ZN2_CY6_FUNGAL_1"/>
    <property type="match status" value="1"/>
</dbReference>
<dbReference type="HOGENOM" id="CLU_004538_2_0_1"/>
<comment type="subcellular location">
    <subcellularLocation>
        <location evidence="1">Nucleus</location>
    </subcellularLocation>
</comment>
<dbReference type="PANTHER" id="PTHR31845">
    <property type="entry name" value="FINGER DOMAIN PROTEIN, PUTATIVE-RELATED"/>
    <property type="match status" value="1"/>
</dbReference>
<protein>
    <recommendedName>
        <fullName evidence="8">Zn(2)-C6 fungal-type domain-containing protein</fullName>
    </recommendedName>
</protein>
<dbReference type="CDD" id="cd12148">
    <property type="entry name" value="fungal_TF_MHR"/>
    <property type="match status" value="1"/>
</dbReference>
<dbReference type="PANTHER" id="PTHR31845:SF19">
    <property type="entry name" value="TRANSCRIPTION FACTOR DOMAIN-CONTAINING PROTEIN"/>
    <property type="match status" value="1"/>
</dbReference>
<evidence type="ECO:0000256" key="3">
    <source>
        <dbReference type="ARBA" id="ARBA00023015"/>
    </source>
</evidence>
<dbReference type="EMBL" id="KN822064">
    <property type="protein sequence ID" value="KIM60279.1"/>
    <property type="molecule type" value="Genomic_DNA"/>
</dbReference>
<dbReference type="GO" id="GO:0005634">
    <property type="term" value="C:nucleus"/>
    <property type="evidence" value="ECO:0007669"/>
    <property type="project" value="UniProtKB-SubCell"/>
</dbReference>
<name>A0A0C3DVP6_9AGAM</name>
<evidence type="ECO:0000313" key="10">
    <source>
        <dbReference type="Proteomes" id="UP000053989"/>
    </source>
</evidence>
<feature type="domain" description="Zn(2)-C6 fungal-type" evidence="8">
    <location>
        <begin position="46"/>
        <end position="78"/>
    </location>
</feature>
<feature type="compositionally biased region" description="Polar residues" evidence="7">
    <location>
        <begin position="717"/>
        <end position="747"/>
    </location>
</feature>
<dbReference type="CDD" id="cd00067">
    <property type="entry name" value="GAL4"/>
    <property type="match status" value="1"/>
</dbReference>
<evidence type="ECO:0000256" key="4">
    <source>
        <dbReference type="ARBA" id="ARBA00023125"/>
    </source>
</evidence>
<evidence type="ECO:0000256" key="5">
    <source>
        <dbReference type="ARBA" id="ARBA00023163"/>
    </source>
</evidence>
<gene>
    <name evidence="9" type="ORF">SCLCIDRAFT_1217063</name>
</gene>
<keyword evidence="4" id="KW-0238">DNA-binding</keyword>
<evidence type="ECO:0000259" key="8">
    <source>
        <dbReference type="PROSITE" id="PS50048"/>
    </source>
</evidence>
<evidence type="ECO:0000313" key="9">
    <source>
        <dbReference type="EMBL" id="KIM60279.1"/>
    </source>
</evidence>
<dbReference type="GO" id="GO:0000976">
    <property type="term" value="F:transcription cis-regulatory region binding"/>
    <property type="evidence" value="ECO:0007669"/>
    <property type="project" value="TreeGrafter"/>
</dbReference>
<dbReference type="InterPro" id="IPR051089">
    <property type="entry name" value="prtT"/>
</dbReference>
<reference evidence="10" key="2">
    <citation type="submission" date="2015-01" db="EMBL/GenBank/DDBJ databases">
        <title>Evolutionary Origins and Diversification of the Mycorrhizal Mutualists.</title>
        <authorList>
            <consortium name="DOE Joint Genome Institute"/>
            <consortium name="Mycorrhizal Genomics Consortium"/>
            <person name="Kohler A."/>
            <person name="Kuo A."/>
            <person name="Nagy L.G."/>
            <person name="Floudas D."/>
            <person name="Copeland A."/>
            <person name="Barry K.W."/>
            <person name="Cichocki N."/>
            <person name="Veneault-Fourrey C."/>
            <person name="LaButti K."/>
            <person name="Lindquist E.A."/>
            <person name="Lipzen A."/>
            <person name="Lundell T."/>
            <person name="Morin E."/>
            <person name="Murat C."/>
            <person name="Riley R."/>
            <person name="Ohm R."/>
            <person name="Sun H."/>
            <person name="Tunlid A."/>
            <person name="Henrissat B."/>
            <person name="Grigoriev I.V."/>
            <person name="Hibbett D.S."/>
            <person name="Martin F."/>
        </authorList>
    </citation>
    <scope>NUCLEOTIDE SEQUENCE [LARGE SCALE GENOMIC DNA]</scope>
    <source>
        <strain evidence="10">Foug A</strain>
    </source>
</reference>
<accession>A0A0C3DVP6</accession>
<dbReference type="GO" id="GO:0000981">
    <property type="term" value="F:DNA-binding transcription factor activity, RNA polymerase II-specific"/>
    <property type="evidence" value="ECO:0007669"/>
    <property type="project" value="InterPro"/>
</dbReference>
<dbReference type="InterPro" id="IPR007219">
    <property type="entry name" value="XnlR_reg_dom"/>
</dbReference>
<proteinExistence type="predicted"/>
<feature type="region of interest" description="Disordered" evidence="7">
    <location>
        <begin position="225"/>
        <end position="249"/>
    </location>
</feature>
<reference evidence="9 10" key="1">
    <citation type="submission" date="2014-04" db="EMBL/GenBank/DDBJ databases">
        <authorList>
            <consortium name="DOE Joint Genome Institute"/>
            <person name="Kuo A."/>
            <person name="Kohler A."/>
            <person name="Nagy L.G."/>
            <person name="Floudas D."/>
            <person name="Copeland A."/>
            <person name="Barry K.W."/>
            <person name="Cichocki N."/>
            <person name="Veneault-Fourrey C."/>
            <person name="LaButti K."/>
            <person name="Lindquist E.A."/>
            <person name="Lipzen A."/>
            <person name="Lundell T."/>
            <person name="Morin E."/>
            <person name="Murat C."/>
            <person name="Sun H."/>
            <person name="Tunlid A."/>
            <person name="Henrissat B."/>
            <person name="Grigoriev I.V."/>
            <person name="Hibbett D.S."/>
            <person name="Martin F."/>
            <person name="Nordberg H.P."/>
            <person name="Cantor M.N."/>
            <person name="Hua S.X."/>
        </authorList>
    </citation>
    <scope>NUCLEOTIDE SEQUENCE [LARGE SCALE GENOMIC DNA]</scope>
    <source>
        <strain evidence="9 10">Foug A</strain>
    </source>
</reference>
<dbReference type="OrthoDB" id="39175at2759"/>
<dbReference type="GO" id="GO:0008270">
    <property type="term" value="F:zinc ion binding"/>
    <property type="evidence" value="ECO:0007669"/>
    <property type="project" value="InterPro"/>
</dbReference>
<feature type="region of interest" description="Disordered" evidence="7">
    <location>
        <begin position="166"/>
        <end position="208"/>
    </location>
</feature>
<evidence type="ECO:0000256" key="2">
    <source>
        <dbReference type="ARBA" id="ARBA00022723"/>
    </source>
</evidence>